<feature type="domain" description="Mechanosensitive ion channel MscS" evidence="8">
    <location>
        <begin position="211"/>
        <end position="275"/>
    </location>
</feature>
<dbReference type="InterPro" id="IPR023408">
    <property type="entry name" value="MscS_beta-dom_sf"/>
</dbReference>
<evidence type="ECO:0000256" key="5">
    <source>
        <dbReference type="ARBA" id="ARBA00022989"/>
    </source>
</evidence>
<dbReference type="PANTHER" id="PTHR30221">
    <property type="entry name" value="SMALL-CONDUCTANCE MECHANOSENSITIVE CHANNEL"/>
    <property type="match status" value="1"/>
</dbReference>
<feature type="transmembrane region" description="Helical" evidence="7">
    <location>
        <begin position="7"/>
        <end position="28"/>
    </location>
</feature>
<dbReference type="SUPFAM" id="SSF82689">
    <property type="entry name" value="Mechanosensitive channel protein MscS (YggB), C-terminal domain"/>
    <property type="match status" value="1"/>
</dbReference>
<dbReference type="EMBL" id="CP067089">
    <property type="protein sequence ID" value="QQO11307.1"/>
    <property type="molecule type" value="Genomic_DNA"/>
</dbReference>
<reference evidence="10" key="1">
    <citation type="submission" date="2021-01" db="EMBL/GenBank/DDBJ databases">
        <title>Description of Breznakiella homolactica.</title>
        <authorList>
            <person name="Song Y."/>
            <person name="Brune A."/>
        </authorList>
    </citation>
    <scope>NUCLEOTIDE SEQUENCE</scope>
    <source>
        <strain evidence="10">RmG30</strain>
    </source>
</reference>
<organism evidence="10 11">
    <name type="scientific">Breznakiella homolactica</name>
    <dbReference type="NCBI Taxonomy" id="2798577"/>
    <lineage>
        <taxon>Bacteria</taxon>
        <taxon>Pseudomonadati</taxon>
        <taxon>Spirochaetota</taxon>
        <taxon>Spirochaetia</taxon>
        <taxon>Spirochaetales</taxon>
        <taxon>Breznakiellaceae</taxon>
        <taxon>Breznakiella</taxon>
    </lineage>
</organism>
<dbReference type="Gene3D" id="2.30.30.60">
    <property type="match status" value="1"/>
</dbReference>
<dbReference type="GO" id="GO:0008381">
    <property type="term" value="F:mechanosensitive monoatomic ion channel activity"/>
    <property type="evidence" value="ECO:0007669"/>
    <property type="project" value="InterPro"/>
</dbReference>
<dbReference type="SUPFAM" id="SSF50182">
    <property type="entry name" value="Sm-like ribonucleoproteins"/>
    <property type="match status" value="1"/>
</dbReference>
<dbReference type="InterPro" id="IPR045275">
    <property type="entry name" value="MscS_archaea/bacteria_type"/>
</dbReference>
<evidence type="ECO:0000313" key="11">
    <source>
        <dbReference type="Proteomes" id="UP000595917"/>
    </source>
</evidence>
<evidence type="ECO:0000256" key="6">
    <source>
        <dbReference type="ARBA" id="ARBA00023136"/>
    </source>
</evidence>
<dbReference type="InterPro" id="IPR011066">
    <property type="entry name" value="MscS_channel_C_sf"/>
</dbReference>
<dbReference type="InterPro" id="IPR006685">
    <property type="entry name" value="MscS_channel_2nd"/>
</dbReference>
<sequence length="383" mass="43236">MTFIVRLGIAAAIVAGQALLIWLLWLFFKWLGKKLKSYGQTRFKPLMFRKYQILNTSQITSAVLLLLRILKYLITIFQLYITIPIVFSLFPLTKNLASVLFGYILTPLKSIGLGILKFIPNLFAIVIIVLITRYILRSLKFFEAQIQNGKLVIKGFYADWAQPTFNILKIFLYAFMAAAIYPLLPGSNSPVFQGISVFVGLIISLGSTSAIGNVIAGIVITYMRPFKAGDLIKLNEITGFVVEKSAIVTRIRTFKNEYVTFPNMMILTSDVVNYTTSSEENENGLIIHVSVTMGYDVPWPKIHEILIAAAEKTAHIEASPKPYVHQTALDDYYARYEINAYTKDVAVLISIYSDLYKNIQTGFNEAKIDMRSPVYQILMPFKG</sequence>
<evidence type="ECO:0000259" key="8">
    <source>
        <dbReference type="Pfam" id="PF00924"/>
    </source>
</evidence>
<evidence type="ECO:0000256" key="4">
    <source>
        <dbReference type="ARBA" id="ARBA00022692"/>
    </source>
</evidence>
<accession>A0A7T7XRR9</accession>
<keyword evidence="5 7" id="KW-1133">Transmembrane helix</keyword>
<dbReference type="Pfam" id="PF21082">
    <property type="entry name" value="MS_channel_3rd"/>
    <property type="match status" value="1"/>
</dbReference>
<evidence type="ECO:0000256" key="3">
    <source>
        <dbReference type="ARBA" id="ARBA00022475"/>
    </source>
</evidence>
<dbReference type="Proteomes" id="UP000595917">
    <property type="component" value="Chromosome"/>
</dbReference>
<keyword evidence="3" id="KW-1003">Cell membrane</keyword>
<feature type="transmembrane region" description="Helical" evidence="7">
    <location>
        <begin position="111"/>
        <end position="136"/>
    </location>
</feature>
<protein>
    <submittedName>
        <fullName evidence="10">Mechanosensitive ion channel</fullName>
    </submittedName>
</protein>
<comment type="subcellular location">
    <subcellularLocation>
        <location evidence="1">Cell membrane</location>
        <topology evidence="1">Multi-pass membrane protein</topology>
    </subcellularLocation>
</comment>
<dbReference type="Gene3D" id="3.30.70.100">
    <property type="match status" value="1"/>
</dbReference>
<feature type="transmembrane region" description="Helical" evidence="7">
    <location>
        <begin position="167"/>
        <end position="184"/>
    </location>
</feature>
<evidence type="ECO:0000256" key="1">
    <source>
        <dbReference type="ARBA" id="ARBA00004651"/>
    </source>
</evidence>
<keyword evidence="4 7" id="KW-0812">Transmembrane</keyword>
<keyword evidence="6 7" id="KW-0472">Membrane</keyword>
<dbReference type="InterPro" id="IPR010920">
    <property type="entry name" value="LSM_dom_sf"/>
</dbReference>
<dbReference type="KEGG" id="bhc:JFL75_03405"/>
<evidence type="ECO:0000256" key="7">
    <source>
        <dbReference type="SAM" id="Phobius"/>
    </source>
</evidence>
<evidence type="ECO:0000256" key="2">
    <source>
        <dbReference type="ARBA" id="ARBA00008017"/>
    </source>
</evidence>
<dbReference type="Pfam" id="PF00924">
    <property type="entry name" value="MS_channel_2nd"/>
    <property type="match status" value="1"/>
</dbReference>
<evidence type="ECO:0000313" key="10">
    <source>
        <dbReference type="EMBL" id="QQO11307.1"/>
    </source>
</evidence>
<dbReference type="InterPro" id="IPR049278">
    <property type="entry name" value="MS_channel_C"/>
</dbReference>
<feature type="transmembrane region" description="Helical" evidence="7">
    <location>
        <begin position="196"/>
        <end position="223"/>
    </location>
</feature>
<comment type="similarity">
    <text evidence="2">Belongs to the MscS (TC 1.A.23) family.</text>
</comment>
<proteinExistence type="inferred from homology"/>
<evidence type="ECO:0000259" key="9">
    <source>
        <dbReference type="Pfam" id="PF21082"/>
    </source>
</evidence>
<dbReference type="PANTHER" id="PTHR30221:SF18">
    <property type="entry name" value="SLL0590 PROTEIN"/>
    <property type="match status" value="1"/>
</dbReference>
<keyword evidence="11" id="KW-1185">Reference proteome</keyword>
<dbReference type="GO" id="GO:0005886">
    <property type="term" value="C:plasma membrane"/>
    <property type="evidence" value="ECO:0007669"/>
    <property type="project" value="UniProtKB-SubCell"/>
</dbReference>
<feature type="domain" description="Mechanosensitive ion channel MscS C-terminal" evidence="9">
    <location>
        <begin position="288"/>
        <end position="370"/>
    </location>
</feature>
<name>A0A7T7XRR9_9SPIR</name>
<gene>
    <name evidence="10" type="ORF">JFL75_03405</name>
</gene>
<dbReference type="AlphaFoldDB" id="A0A7T7XRR9"/>